<reference evidence="8" key="1">
    <citation type="submission" date="2021-01" db="EMBL/GenBank/DDBJ databases">
        <authorList>
            <person name="Kaushik A."/>
        </authorList>
    </citation>
    <scope>NUCLEOTIDE SEQUENCE</scope>
    <source>
        <strain evidence="8">AG6-10EEA</strain>
    </source>
</reference>
<keyword evidence="5" id="KW-0804">Transcription</keyword>
<sequence length="531" mass="59790">MSGWVGPSARHTPDLPSPRRRAKTCSWGADGEDSGRPASKQFVESLRVKVQQLESEIEQFKQEQHQAQSPRNTPSRPSIALPELTEPLLSASSTSPTAESGQELPETTSQPSPHLHPFPALSNPILPPQLAPVEVPVVNLPPTGPVLRYQYIFHIDTTLSLDEQYPSHRASLLCQWNRHLPDLSPVQLSRFEHDTIVFRFFSYGASCSFGLLPDLFLAEFLECLAPETAQPHPIEGTHYYTPLLHGSLLAFGAGYSDSLEIRARETRQKFATHAKGWLDEEFDHPSPSLALSLALLSEYHSGIGERNTGHMYMGMAVRAARAYPTPSNSLAQNWHRWSTYIQECLMALEIHRPTELPTPRAPISCPIAIEPDSRPPLTDSLSELLNHADYFKHSARCFIQMCKLVLIATRMIDNAVYDKQIILDTHLQLEAWFNTLPEGVLIRQRSALTIPPVLALHITYWWFILHSHLPLAEHISITTSEPVKELSIKMCTRATEKLVQLLNTFDKQLGFRCFPRNLIKVYRLAPLLALD</sequence>
<dbReference type="PANTHER" id="PTHR31313">
    <property type="entry name" value="TY1 ENHANCER ACTIVATOR"/>
    <property type="match status" value="1"/>
</dbReference>
<comment type="caution">
    <text evidence="8">The sequence shown here is derived from an EMBL/GenBank/DDBJ whole genome shotgun (WGS) entry which is preliminary data.</text>
</comment>
<keyword evidence="4" id="KW-0238">DNA-binding</keyword>
<feature type="region of interest" description="Disordered" evidence="7">
    <location>
        <begin position="1"/>
        <end position="40"/>
    </location>
</feature>
<dbReference type="AlphaFoldDB" id="A0A8H3DMG4"/>
<evidence type="ECO:0000256" key="4">
    <source>
        <dbReference type="ARBA" id="ARBA00023125"/>
    </source>
</evidence>
<dbReference type="OrthoDB" id="3219854at2759"/>
<evidence type="ECO:0000256" key="2">
    <source>
        <dbReference type="ARBA" id="ARBA00022833"/>
    </source>
</evidence>
<keyword evidence="1" id="KW-0479">Metal-binding</keyword>
<evidence type="ECO:0000256" key="7">
    <source>
        <dbReference type="SAM" id="MobiDB-lite"/>
    </source>
</evidence>
<keyword evidence="2" id="KW-0862">Zinc</keyword>
<dbReference type="GO" id="GO:0046872">
    <property type="term" value="F:metal ion binding"/>
    <property type="evidence" value="ECO:0007669"/>
    <property type="project" value="UniProtKB-KW"/>
</dbReference>
<keyword evidence="6" id="KW-0539">Nucleus</keyword>
<dbReference type="GO" id="GO:0003677">
    <property type="term" value="F:DNA binding"/>
    <property type="evidence" value="ECO:0007669"/>
    <property type="project" value="UniProtKB-KW"/>
</dbReference>
<proteinExistence type="predicted"/>
<gene>
    <name evidence="8" type="ORF">RDB_LOCUS174772</name>
</gene>
<organism evidence="8 9">
    <name type="scientific">Rhizoctonia solani</name>
    <dbReference type="NCBI Taxonomy" id="456999"/>
    <lineage>
        <taxon>Eukaryota</taxon>
        <taxon>Fungi</taxon>
        <taxon>Dikarya</taxon>
        <taxon>Basidiomycota</taxon>
        <taxon>Agaricomycotina</taxon>
        <taxon>Agaricomycetes</taxon>
        <taxon>Cantharellales</taxon>
        <taxon>Ceratobasidiaceae</taxon>
        <taxon>Rhizoctonia</taxon>
    </lineage>
</organism>
<dbReference type="Proteomes" id="UP000663853">
    <property type="component" value="Unassembled WGS sequence"/>
</dbReference>
<dbReference type="InterPro" id="IPR051615">
    <property type="entry name" value="Transcr_Regulatory_Elem"/>
</dbReference>
<evidence type="ECO:0000313" key="9">
    <source>
        <dbReference type="Proteomes" id="UP000663853"/>
    </source>
</evidence>
<dbReference type="EMBL" id="CAJMXA010004098">
    <property type="protein sequence ID" value="CAE6534479.1"/>
    <property type="molecule type" value="Genomic_DNA"/>
</dbReference>
<feature type="compositionally biased region" description="Polar residues" evidence="7">
    <location>
        <begin position="65"/>
        <end position="76"/>
    </location>
</feature>
<evidence type="ECO:0000313" key="8">
    <source>
        <dbReference type="EMBL" id="CAE6534479.1"/>
    </source>
</evidence>
<evidence type="ECO:0000256" key="6">
    <source>
        <dbReference type="ARBA" id="ARBA00023242"/>
    </source>
</evidence>
<evidence type="ECO:0000256" key="3">
    <source>
        <dbReference type="ARBA" id="ARBA00023015"/>
    </source>
</evidence>
<evidence type="ECO:0000256" key="5">
    <source>
        <dbReference type="ARBA" id="ARBA00023163"/>
    </source>
</evidence>
<dbReference type="PANTHER" id="PTHR31313:SF81">
    <property type="entry name" value="TY1 ENHANCER ACTIVATOR"/>
    <property type="match status" value="1"/>
</dbReference>
<evidence type="ECO:0008006" key="10">
    <source>
        <dbReference type="Google" id="ProtNLM"/>
    </source>
</evidence>
<name>A0A8H3DMG4_9AGAM</name>
<accession>A0A8H3DMG4</accession>
<feature type="compositionally biased region" description="Polar residues" evidence="7">
    <location>
        <begin position="90"/>
        <end position="112"/>
    </location>
</feature>
<keyword evidence="3" id="KW-0805">Transcription regulation</keyword>
<dbReference type="CDD" id="cd12148">
    <property type="entry name" value="fungal_TF_MHR"/>
    <property type="match status" value="1"/>
</dbReference>
<feature type="region of interest" description="Disordered" evidence="7">
    <location>
        <begin position="57"/>
        <end position="121"/>
    </location>
</feature>
<protein>
    <recommendedName>
        <fullName evidence="10">Transcription factor domain-containing protein</fullName>
    </recommendedName>
</protein>
<evidence type="ECO:0000256" key="1">
    <source>
        <dbReference type="ARBA" id="ARBA00022723"/>
    </source>
</evidence>